<feature type="region of interest" description="Disordered" evidence="1">
    <location>
        <begin position="55"/>
        <end position="78"/>
    </location>
</feature>
<keyword evidence="3" id="KW-1185">Reference proteome</keyword>
<dbReference type="GeneID" id="71999598"/>
<gene>
    <name evidence="2" type="ORF">C8Q71DRAFT_487354</name>
</gene>
<evidence type="ECO:0000313" key="3">
    <source>
        <dbReference type="Proteomes" id="UP000814176"/>
    </source>
</evidence>
<feature type="compositionally biased region" description="Low complexity" evidence="1">
    <location>
        <begin position="360"/>
        <end position="412"/>
    </location>
</feature>
<feature type="region of interest" description="Disordered" evidence="1">
    <location>
        <begin position="286"/>
        <end position="513"/>
    </location>
</feature>
<organism evidence="2 3">
    <name type="scientific">Rhodofomes roseus</name>
    <dbReference type="NCBI Taxonomy" id="34475"/>
    <lineage>
        <taxon>Eukaryota</taxon>
        <taxon>Fungi</taxon>
        <taxon>Dikarya</taxon>
        <taxon>Basidiomycota</taxon>
        <taxon>Agaricomycotina</taxon>
        <taxon>Agaricomycetes</taxon>
        <taxon>Polyporales</taxon>
        <taxon>Rhodofomes</taxon>
    </lineage>
</organism>
<evidence type="ECO:0000313" key="2">
    <source>
        <dbReference type="EMBL" id="KAH9828697.1"/>
    </source>
</evidence>
<accession>A0ABQ8JX89</accession>
<proteinExistence type="predicted"/>
<dbReference type="RefSeq" id="XP_047772353.1">
    <property type="nucleotide sequence ID" value="XM_047918866.1"/>
</dbReference>
<reference evidence="2 3" key="1">
    <citation type="journal article" date="2021" name="Environ. Microbiol.">
        <title>Gene family expansions and transcriptome signatures uncover fungal adaptations to wood decay.</title>
        <authorList>
            <person name="Hage H."/>
            <person name="Miyauchi S."/>
            <person name="Viragh M."/>
            <person name="Drula E."/>
            <person name="Min B."/>
            <person name="Chaduli D."/>
            <person name="Navarro D."/>
            <person name="Favel A."/>
            <person name="Norest M."/>
            <person name="Lesage-Meessen L."/>
            <person name="Balint B."/>
            <person name="Merenyi Z."/>
            <person name="de Eugenio L."/>
            <person name="Morin E."/>
            <person name="Martinez A.T."/>
            <person name="Baldrian P."/>
            <person name="Stursova M."/>
            <person name="Martinez M.J."/>
            <person name="Novotny C."/>
            <person name="Magnuson J.K."/>
            <person name="Spatafora J.W."/>
            <person name="Maurice S."/>
            <person name="Pangilinan J."/>
            <person name="Andreopoulos W."/>
            <person name="LaButti K."/>
            <person name="Hundley H."/>
            <person name="Na H."/>
            <person name="Kuo A."/>
            <person name="Barry K."/>
            <person name="Lipzen A."/>
            <person name="Henrissat B."/>
            <person name="Riley R."/>
            <person name="Ahrendt S."/>
            <person name="Nagy L.G."/>
            <person name="Grigoriev I.V."/>
            <person name="Martin F."/>
            <person name="Rosso M.N."/>
        </authorList>
    </citation>
    <scope>NUCLEOTIDE SEQUENCE [LARGE SCALE GENOMIC DNA]</scope>
    <source>
        <strain evidence="2 3">CIRM-BRFM 1785</strain>
    </source>
</reference>
<feature type="compositionally biased region" description="Low complexity" evidence="1">
    <location>
        <begin position="486"/>
        <end position="501"/>
    </location>
</feature>
<name>A0ABQ8JX89_9APHY</name>
<dbReference type="Proteomes" id="UP000814176">
    <property type="component" value="Unassembled WGS sequence"/>
</dbReference>
<evidence type="ECO:0000256" key="1">
    <source>
        <dbReference type="SAM" id="MobiDB-lite"/>
    </source>
</evidence>
<sequence length="513" mass="55973">MKTFFSKGRAKGPSERWAEVPENKALIQQHMDQTKAVGQGGRFAATRKALYDKLPQDEKDHWETLGPPEPSPEEERATMAANRRNLAPNFVELFTSLIGVGVHCVGPDAAFYVRWAVTEPSGEVDNKEMYVGPHPQGQNFQQYARGLMEELNIKWLGFIGDAFTQPKMGLEHGITYVNDRPMLPESRPEWNGLKMIEVLLIYFRATWLYAHRGAGDVPALSATMISEHLKSLEWPAPDLSQATGATLEQVYPLWIKIRSTQGTDDGFTFIRKDAQMIANEATVASVQAPREDVNPANNARTMTDGRKVRRRPSTVRVVESTDEEDELDEDDDGMNSASVRLRSRAPSRLEGISDTDDETTSGAAAANDNASDETSANKATTDKAAANNDIVDKGTNGDAAADNDVGDAENVARNGVAPRARAKKRNNRRDEHSADEDTAVMADVPPLKKCKTTGGRGGKADGSENIVTETDRQPRIRKPTLKAVEAAGSTASRSSAGSSRSTRPKGHTSVASK</sequence>
<protein>
    <submittedName>
        <fullName evidence="2">Uncharacterized protein</fullName>
    </submittedName>
</protein>
<comment type="caution">
    <text evidence="2">The sequence shown here is derived from an EMBL/GenBank/DDBJ whole genome shotgun (WGS) entry which is preliminary data.</text>
</comment>
<feature type="compositionally biased region" description="Acidic residues" evidence="1">
    <location>
        <begin position="320"/>
        <end position="333"/>
    </location>
</feature>
<dbReference type="EMBL" id="JADCUA010000050">
    <property type="protein sequence ID" value="KAH9828697.1"/>
    <property type="molecule type" value="Genomic_DNA"/>
</dbReference>